<dbReference type="RefSeq" id="WP_091521410.1">
    <property type="nucleotide sequence ID" value="NZ_LT629772.1"/>
</dbReference>
<keyword evidence="2" id="KW-0472">Membrane</keyword>
<keyword evidence="4" id="KW-1185">Reference proteome</keyword>
<dbReference type="EMBL" id="LT629772">
    <property type="protein sequence ID" value="SDS20680.1"/>
    <property type="molecule type" value="Genomic_DNA"/>
</dbReference>
<reference evidence="3 4" key="1">
    <citation type="submission" date="2016-10" db="EMBL/GenBank/DDBJ databases">
        <authorList>
            <person name="de Groot N.N."/>
        </authorList>
    </citation>
    <scope>NUCLEOTIDE SEQUENCE [LARGE SCALE GENOMIC DNA]</scope>
    <source>
        <strain evidence="3 4">DSM 21800</strain>
    </source>
</reference>
<feature type="compositionally biased region" description="Basic and acidic residues" evidence="1">
    <location>
        <begin position="65"/>
        <end position="76"/>
    </location>
</feature>
<feature type="transmembrane region" description="Helical" evidence="2">
    <location>
        <begin position="31"/>
        <end position="51"/>
    </location>
</feature>
<keyword evidence="2" id="KW-0812">Transmembrane</keyword>
<feature type="compositionally biased region" description="Basic residues" evidence="1">
    <location>
        <begin position="77"/>
        <end position="86"/>
    </location>
</feature>
<protein>
    <submittedName>
        <fullName evidence="3">Uncharacterized protein</fullName>
    </submittedName>
</protein>
<proteinExistence type="predicted"/>
<accession>A0A1H1QB76</accession>
<name>A0A1H1QB76_9ACTN</name>
<evidence type="ECO:0000313" key="3">
    <source>
        <dbReference type="EMBL" id="SDS20680.1"/>
    </source>
</evidence>
<evidence type="ECO:0000313" key="4">
    <source>
        <dbReference type="Proteomes" id="UP000199103"/>
    </source>
</evidence>
<evidence type="ECO:0000256" key="1">
    <source>
        <dbReference type="SAM" id="MobiDB-lite"/>
    </source>
</evidence>
<organism evidence="3 4">
    <name type="scientific">Microlunatus soli</name>
    <dbReference type="NCBI Taxonomy" id="630515"/>
    <lineage>
        <taxon>Bacteria</taxon>
        <taxon>Bacillati</taxon>
        <taxon>Actinomycetota</taxon>
        <taxon>Actinomycetes</taxon>
        <taxon>Propionibacteriales</taxon>
        <taxon>Propionibacteriaceae</taxon>
        <taxon>Microlunatus</taxon>
    </lineage>
</organism>
<feature type="region of interest" description="Disordered" evidence="1">
    <location>
        <begin position="55"/>
        <end position="86"/>
    </location>
</feature>
<sequence>MIQKARLANAIFGLAGGLAIVLGLHRYGWVVTVYVVVIVATLLITSGLELAGRGKAQKTIGGPEDLDRKGGPYDHLHRSKSSKPLK</sequence>
<gene>
    <name evidence="3" type="ORF">SAMN04489812_1207</name>
</gene>
<evidence type="ECO:0000256" key="2">
    <source>
        <dbReference type="SAM" id="Phobius"/>
    </source>
</evidence>
<dbReference type="AlphaFoldDB" id="A0A1H1QB76"/>
<feature type="transmembrane region" description="Helical" evidence="2">
    <location>
        <begin position="7"/>
        <end position="25"/>
    </location>
</feature>
<dbReference type="Proteomes" id="UP000199103">
    <property type="component" value="Chromosome I"/>
</dbReference>
<keyword evidence="2" id="KW-1133">Transmembrane helix</keyword>